<organism evidence="6 7">
    <name type="scientific">Oreochromis niloticus</name>
    <name type="common">Nile tilapia</name>
    <name type="synonym">Tilapia nilotica</name>
    <dbReference type="NCBI Taxonomy" id="8128"/>
    <lineage>
        <taxon>Eukaryota</taxon>
        <taxon>Metazoa</taxon>
        <taxon>Chordata</taxon>
        <taxon>Craniata</taxon>
        <taxon>Vertebrata</taxon>
        <taxon>Euteleostomi</taxon>
        <taxon>Actinopterygii</taxon>
        <taxon>Neopterygii</taxon>
        <taxon>Teleostei</taxon>
        <taxon>Neoteleostei</taxon>
        <taxon>Acanthomorphata</taxon>
        <taxon>Ovalentaria</taxon>
        <taxon>Cichlomorphae</taxon>
        <taxon>Cichliformes</taxon>
        <taxon>Cichlidae</taxon>
        <taxon>African cichlids</taxon>
        <taxon>Pseudocrenilabrinae</taxon>
        <taxon>Oreochromini</taxon>
        <taxon>Oreochromis</taxon>
    </lineage>
</organism>
<proteinExistence type="predicted"/>
<dbReference type="InterPro" id="IPR015943">
    <property type="entry name" value="WD40/YVTN_repeat-like_dom_sf"/>
</dbReference>
<dbReference type="InterPro" id="IPR052993">
    <property type="entry name" value="CFA-57"/>
</dbReference>
<dbReference type="PROSITE" id="PS50294">
    <property type="entry name" value="WD_REPEATS_REGION"/>
    <property type="match status" value="2"/>
</dbReference>
<feature type="repeat" description="WD" evidence="3">
    <location>
        <begin position="434"/>
        <end position="475"/>
    </location>
</feature>
<dbReference type="InterPro" id="IPR036322">
    <property type="entry name" value="WD40_repeat_dom_sf"/>
</dbReference>
<dbReference type="Ensembl" id="ENSONIT00000065707.1">
    <property type="protein sequence ID" value="ENSONIP00000048516.1"/>
    <property type="gene ID" value="ENSONIG00000003381.2"/>
</dbReference>
<evidence type="ECO:0000256" key="4">
    <source>
        <dbReference type="SAM" id="Coils"/>
    </source>
</evidence>
<feature type="domain" description="EML-like second beta-propeller" evidence="5">
    <location>
        <begin position="319"/>
        <end position="593"/>
    </location>
</feature>
<dbReference type="AlphaFoldDB" id="A0A669CME0"/>
<dbReference type="InterPro" id="IPR001680">
    <property type="entry name" value="WD40_rpt"/>
</dbReference>
<dbReference type="Proteomes" id="UP000005207">
    <property type="component" value="Linkage group LG5"/>
</dbReference>
<keyword evidence="2" id="KW-0677">Repeat</keyword>
<feature type="repeat" description="WD" evidence="3">
    <location>
        <begin position="311"/>
        <end position="346"/>
    </location>
</feature>
<feature type="coiled-coil region" evidence="4">
    <location>
        <begin position="843"/>
        <end position="947"/>
    </location>
</feature>
<keyword evidence="1 3" id="KW-0853">WD repeat</keyword>
<reference evidence="6" key="2">
    <citation type="submission" date="2025-08" db="UniProtKB">
        <authorList>
            <consortium name="Ensembl"/>
        </authorList>
    </citation>
    <scope>IDENTIFICATION</scope>
</reference>
<dbReference type="FunFam" id="2.130.10.10:FF:000271">
    <property type="entry name" value="cilia- and flagella-associated protein 57"/>
    <property type="match status" value="1"/>
</dbReference>
<dbReference type="InterPro" id="IPR055442">
    <property type="entry name" value="Beta-prop_EML-like_2nd"/>
</dbReference>
<evidence type="ECO:0000259" key="5">
    <source>
        <dbReference type="Pfam" id="PF23414"/>
    </source>
</evidence>
<name>A0A669CME0_ORENI</name>
<dbReference type="GeneTree" id="ENSGT00620000088018"/>
<keyword evidence="7" id="KW-1185">Reference proteome</keyword>
<reference evidence="7" key="1">
    <citation type="submission" date="2012-01" db="EMBL/GenBank/DDBJ databases">
        <title>The Genome Sequence of Oreochromis niloticus (Nile Tilapia).</title>
        <authorList>
            <consortium name="Broad Institute Genome Assembly Team"/>
            <consortium name="Broad Institute Sequencing Platform"/>
            <person name="Di Palma F."/>
            <person name="Johnson J."/>
            <person name="Lander E.S."/>
            <person name="Lindblad-Toh K."/>
        </authorList>
    </citation>
    <scope>NUCLEOTIDE SEQUENCE [LARGE SCALE GENOMIC DNA]</scope>
</reference>
<keyword evidence="4" id="KW-0175">Coiled coil</keyword>
<reference evidence="6" key="3">
    <citation type="submission" date="2025-09" db="UniProtKB">
        <authorList>
            <consortium name="Ensembl"/>
        </authorList>
    </citation>
    <scope>IDENTIFICATION</scope>
</reference>
<dbReference type="SMART" id="SM00320">
    <property type="entry name" value="WD40"/>
    <property type="match status" value="7"/>
</dbReference>
<gene>
    <name evidence="6" type="primary">CFAP57</name>
    <name evidence="6" type="synonym">cfap57</name>
</gene>
<dbReference type="PROSITE" id="PS50082">
    <property type="entry name" value="WD_REPEATS_2"/>
    <property type="match status" value="3"/>
</dbReference>
<protein>
    <submittedName>
        <fullName evidence="6">Cilia and flagella associated protein 57</fullName>
    </submittedName>
</protein>
<sequence length="1118" mass="128521">MSFVVAQSHFIFGVRTGVRNNLCFFDEQTVVFPSGNSCVCFNTVQRWQRFISGSERSQGMRAMTISSNRRYLAVSDYGERATVTVFDLQHEQGRKRKILSAGDMSVQEFICIAFSPDSKYLIGLTEGPEWMLILWLWEKHKLLATLKTPNTNNPVTQVSFNPYNNTQLCVSGTGVFKLFRYSEGALKQSSVAKVESINFLCHTWMSEHRVIAGTDTGRLLVFESGDLRREISMTSVQGQSARQVEVKKIKDANVDEGPSVPSITAILSYSKGFACSRGPGTVFLFEQTDESGYRKTREIKEDKLHFELLSQSFHSSSITGLSICIRKPLVATCSLDRSVRIWNYETKVLELYKEFQEEAYSVALHPTGLFILVGFSDRLRLMNLLIDDIRTFKEFTVRSCRECAFSNGGHMFAAVNGNIIQIYSVTSFDNILNLKGHNGKVCQIEWSLDDSRVVSCGVDGAVYEWNTQSGKRESESVLKSCSYTGVAFSSDCKTILAVGTDLTLKEIQDCQVLREVPADETAHTALAVSHSGRVVFTGTSSGTVRAIKYPLPIQKEWITYQAHSGPVTKMVITYDDQFLLTVSEDGCLLIWKIIDKEGRGLKSNKHIVHTEEILITKSDLEEKTQHMLEMKMRLEELQMENEYQLRLKDMNYNEKLRELSDNFVQQIGTLKTSQQAMKTEMEKQECENQQNSAELIMKHSKELKDLELSYSQKLIVEHEKYQDLEQKHQRMLEDYEKQLKSAEDRKIQAVEELTKMYEAKLQEKTQLLAQCQEDAEQKISVFKAIIKQAEEDEERKILEIQTNYEKKMKTEKQTNANLKGKNSIMAQKFISLQKRIDDRSADINKLKQERQRLLGLIRSLESDIEDLKRQISGHEKTSQDKDHIILCLKRKNQELEKLKFVLEFQLNELKQKTEPLQHDISVKKERISQLEEELIQTDKSNAQLKLTVSELKLKLKTRDKEMCKESQKVKDLETHLQRLKSDLHNCVSFIQEPKTLKDNIQMIYTRYVQQTERVERTNADDTVQKAVRHQCDRQERTVNGLKMRLVKSAEEHEKVYAKIMKENMTLIAEINELRKELHLARTQAKDVKAQLALLKKPKKSQPILEEAAYQDPKQLGVS</sequence>
<dbReference type="PANTHER" id="PTHR32215:SF0">
    <property type="entry name" value="CILIA- AND FLAGELLA-ASSOCIATED PROTEIN 57"/>
    <property type="match status" value="1"/>
</dbReference>
<evidence type="ECO:0000313" key="7">
    <source>
        <dbReference type="Proteomes" id="UP000005207"/>
    </source>
</evidence>
<evidence type="ECO:0000256" key="1">
    <source>
        <dbReference type="ARBA" id="ARBA00022574"/>
    </source>
</evidence>
<feature type="coiled-coil region" evidence="4">
    <location>
        <begin position="718"/>
        <end position="792"/>
    </location>
</feature>
<evidence type="ECO:0000256" key="3">
    <source>
        <dbReference type="PROSITE-ProRule" id="PRU00221"/>
    </source>
</evidence>
<evidence type="ECO:0000313" key="6">
    <source>
        <dbReference type="Ensembl" id="ENSONIP00000048516.1"/>
    </source>
</evidence>
<feature type="repeat" description="WD" evidence="3">
    <location>
        <begin position="560"/>
        <end position="593"/>
    </location>
</feature>
<accession>A0A669CME0</accession>
<dbReference type="PANTHER" id="PTHR32215">
    <property type="entry name" value="CILIA- AND FLAGELLA-ASSOCIATED PROTEIN 57"/>
    <property type="match status" value="1"/>
</dbReference>
<feature type="coiled-coil region" evidence="4">
    <location>
        <begin position="1056"/>
        <end position="1090"/>
    </location>
</feature>
<evidence type="ECO:0000256" key="2">
    <source>
        <dbReference type="ARBA" id="ARBA00022737"/>
    </source>
</evidence>
<dbReference type="SUPFAM" id="SSF50978">
    <property type="entry name" value="WD40 repeat-like"/>
    <property type="match status" value="2"/>
</dbReference>
<dbReference type="Gene3D" id="2.130.10.10">
    <property type="entry name" value="YVTN repeat-like/Quinoprotein amine dehydrogenase"/>
    <property type="match status" value="2"/>
</dbReference>
<dbReference type="Pfam" id="PF23414">
    <property type="entry name" value="Beta-prop_EML_2"/>
    <property type="match status" value="1"/>
</dbReference>